<evidence type="ECO:0000313" key="2">
    <source>
        <dbReference type="Proteomes" id="UP000828048"/>
    </source>
</evidence>
<proteinExistence type="predicted"/>
<reference evidence="1 2" key="1">
    <citation type="journal article" date="2021" name="Hortic Res">
        <title>High-quality reference genome and annotation aids understanding of berry development for evergreen blueberry (Vaccinium darrowii).</title>
        <authorList>
            <person name="Yu J."/>
            <person name="Hulse-Kemp A.M."/>
            <person name="Babiker E."/>
            <person name="Staton M."/>
        </authorList>
    </citation>
    <scope>NUCLEOTIDE SEQUENCE [LARGE SCALE GENOMIC DNA]</scope>
    <source>
        <strain evidence="2">cv. NJ 8807/NJ 8810</strain>
        <tissue evidence="1">Young leaf</tissue>
    </source>
</reference>
<sequence length="187" mass="21347">MRQKPVAPVTQRSHIPFPQSSSGNSYPTSNLFFANVCEIKLKLDEWVECENYVVMQMVLNMIEKYNKYWENIHGFLGVAAVLDPRFKMSLIECYYTDIYGVRGVDMVENIKTRCYDLLTVYEGKNDKNHGEASSNPPPSTDNDLGRYALFLNSRKKGEAMPGNPFPTINNDDMDSDEYISDVTCVDD</sequence>
<gene>
    <name evidence="1" type="ORF">Vadar_023522</name>
</gene>
<comment type="caution">
    <text evidence="1">The sequence shown here is derived from an EMBL/GenBank/DDBJ whole genome shotgun (WGS) entry which is preliminary data.</text>
</comment>
<evidence type="ECO:0000313" key="1">
    <source>
        <dbReference type="EMBL" id="KAH7849824.1"/>
    </source>
</evidence>
<organism evidence="1 2">
    <name type="scientific">Vaccinium darrowii</name>
    <dbReference type="NCBI Taxonomy" id="229202"/>
    <lineage>
        <taxon>Eukaryota</taxon>
        <taxon>Viridiplantae</taxon>
        <taxon>Streptophyta</taxon>
        <taxon>Embryophyta</taxon>
        <taxon>Tracheophyta</taxon>
        <taxon>Spermatophyta</taxon>
        <taxon>Magnoliopsida</taxon>
        <taxon>eudicotyledons</taxon>
        <taxon>Gunneridae</taxon>
        <taxon>Pentapetalae</taxon>
        <taxon>asterids</taxon>
        <taxon>Ericales</taxon>
        <taxon>Ericaceae</taxon>
        <taxon>Vaccinioideae</taxon>
        <taxon>Vaccinieae</taxon>
        <taxon>Vaccinium</taxon>
    </lineage>
</organism>
<keyword evidence="2" id="KW-1185">Reference proteome</keyword>
<dbReference type="EMBL" id="CM037157">
    <property type="protein sequence ID" value="KAH7849824.1"/>
    <property type="molecule type" value="Genomic_DNA"/>
</dbReference>
<protein>
    <submittedName>
        <fullName evidence="1">Uncharacterized protein</fullName>
    </submittedName>
</protein>
<dbReference type="Proteomes" id="UP000828048">
    <property type="component" value="Chromosome 7"/>
</dbReference>
<accession>A0ACB7Y9R0</accession>
<name>A0ACB7Y9R0_9ERIC</name>